<keyword evidence="3" id="KW-1185">Reference proteome</keyword>
<reference evidence="1 3" key="2">
    <citation type="journal article" date="2018" name="Plant J.">
        <title>The Physcomitrella patens chromosome-scale assembly reveals moss genome structure and evolution.</title>
        <authorList>
            <person name="Lang D."/>
            <person name="Ullrich K.K."/>
            <person name="Murat F."/>
            <person name="Fuchs J."/>
            <person name="Jenkins J."/>
            <person name="Haas F.B."/>
            <person name="Piednoel M."/>
            <person name="Gundlach H."/>
            <person name="Van Bel M."/>
            <person name="Meyberg R."/>
            <person name="Vives C."/>
            <person name="Morata J."/>
            <person name="Symeonidi A."/>
            <person name="Hiss M."/>
            <person name="Muchero W."/>
            <person name="Kamisugi Y."/>
            <person name="Saleh O."/>
            <person name="Blanc G."/>
            <person name="Decker E.L."/>
            <person name="van Gessel N."/>
            <person name="Grimwood J."/>
            <person name="Hayes R.D."/>
            <person name="Graham S.W."/>
            <person name="Gunter L.E."/>
            <person name="McDaniel S.F."/>
            <person name="Hoernstein S.N.W."/>
            <person name="Larsson A."/>
            <person name="Li F.W."/>
            <person name="Perroud P.F."/>
            <person name="Phillips J."/>
            <person name="Ranjan P."/>
            <person name="Rokshar D.S."/>
            <person name="Rothfels C.J."/>
            <person name="Schneider L."/>
            <person name="Shu S."/>
            <person name="Stevenson D.W."/>
            <person name="Thummler F."/>
            <person name="Tillich M."/>
            <person name="Villarreal Aguilar J.C."/>
            <person name="Widiez T."/>
            <person name="Wong G.K."/>
            <person name="Wymore A."/>
            <person name="Zhang Y."/>
            <person name="Zimmer A.D."/>
            <person name="Quatrano R.S."/>
            <person name="Mayer K.F.X."/>
            <person name="Goodstein D."/>
            <person name="Casacuberta J.M."/>
            <person name="Vandepoele K."/>
            <person name="Reski R."/>
            <person name="Cuming A.C."/>
            <person name="Tuskan G.A."/>
            <person name="Maumus F."/>
            <person name="Salse J."/>
            <person name="Schmutz J."/>
            <person name="Rensing S.A."/>
        </authorList>
    </citation>
    <scope>NUCLEOTIDE SEQUENCE [LARGE SCALE GENOMIC DNA]</scope>
    <source>
        <strain evidence="2 3">cv. Gransden 2004</strain>
    </source>
</reference>
<evidence type="ECO:0000313" key="1">
    <source>
        <dbReference type="EMBL" id="PNR55814.1"/>
    </source>
</evidence>
<dbReference type="Proteomes" id="UP000006727">
    <property type="component" value="Chromosome 4"/>
</dbReference>
<gene>
    <name evidence="1" type="ORF">PHYPA_006711</name>
</gene>
<reference evidence="1 3" key="1">
    <citation type="journal article" date="2008" name="Science">
        <title>The Physcomitrella genome reveals evolutionary insights into the conquest of land by plants.</title>
        <authorList>
            <person name="Rensing S."/>
            <person name="Lang D."/>
            <person name="Zimmer A."/>
            <person name="Terry A."/>
            <person name="Salamov A."/>
            <person name="Shapiro H."/>
            <person name="Nishiyama T."/>
            <person name="Perroud P.-F."/>
            <person name="Lindquist E."/>
            <person name="Kamisugi Y."/>
            <person name="Tanahashi T."/>
            <person name="Sakakibara K."/>
            <person name="Fujita T."/>
            <person name="Oishi K."/>
            <person name="Shin-I T."/>
            <person name="Kuroki Y."/>
            <person name="Toyoda A."/>
            <person name="Suzuki Y."/>
            <person name="Hashimoto A."/>
            <person name="Yamaguchi K."/>
            <person name="Sugano A."/>
            <person name="Kohara Y."/>
            <person name="Fujiyama A."/>
            <person name="Anterola A."/>
            <person name="Aoki S."/>
            <person name="Ashton N."/>
            <person name="Barbazuk W.B."/>
            <person name="Barker E."/>
            <person name="Bennetzen J."/>
            <person name="Bezanilla M."/>
            <person name="Blankenship R."/>
            <person name="Cho S.H."/>
            <person name="Dutcher S."/>
            <person name="Estelle M."/>
            <person name="Fawcett J.A."/>
            <person name="Gundlach H."/>
            <person name="Hanada K."/>
            <person name="Heyl A."/>
            <person name="Hicks K.A."/>
            <person name="Hugh J."/>
            <person name="Lohr M."/>
            <person name="Mayer K."/>
            <person name="Melkozernov A."/>
            <person name="Murata T."/>
            <person name="Nelson D."/>
            <person name="Pils B."/>
            <person name="Prigge M."/>
            <person name="Reiss B."/>
            <person name="Renner T."/>
            <person name="Rombauts S."/>
            <person name="Rushton P."/>
            <person name="Sanderfoot A."/>
            <person name="Schween G."/>
            <person name="Shiu S.-H."/>
            <person name="Stueber K."/>
            <person name="Theodoulou F.L."/>
            <person name="Tu H."/>
            <person name="Van de Peer Y."/>
            <person name="Verrier P.J."/>
            <person name="Waters E."/>
            <person name="Wood A."/>
            <person name="Yang L."/>
            <person name="Cove D."/>
            <person name="Cuming A."/>
            <person name="Hasebe M."/>
            <person name="Lucas S."/>
            <person name="Mishler D.B."/>
            <person name="Reski R."/>
            <person name="Grigoriev I."/>
            <person name="Quatrano R.S."/>
            <person name="Boore J.L."/>
        </authorList>
    </citation>
    <scope>NUCLEOTIDE SEQUENCE [LARGE SCALE GENOMIC DNA]</scope>
    <source>
        <strain evidence="2 3">cv. Gransden 2004</strain>
    </source>
</reference>
<accession>A0A2K1KPU6</accession>
<dbReference type="SUPFAM" id="SSF64484">
    <property type="entry name" value="beta and beta-prime subunits of DNA dependent RNA-polymerase"/>
    <property type="match status" value="1"/>
</dbReference>
<reference evidence="2" key="3">
    <citation type="submission" date="2020-12" db="UniProtKB">
        <authorList>
            <consortium name="EnsemblPlants"/>
        </authorList>
    </citation>
    <scope>IDENTIFICATION</scope>
</reference>
<dbReference type="Gene3D" id="6.10.250.2940">
    <property type="match status" value="1"/>
</dbReference>
<dbReference type="EMBL" id="ABEU02000004">
    <property type="protein sequence ID" value="PNR55814.1"/>
    <property type="molecule type" value="Genomic_DNA"/>
</dbReference>
<sequence length="117" mass="13708">MAKVIEEVTTLEGCSMKVVPSYMKGYQLEVYKKIDINNLDDSVYRNSIYYSLMTFWDGTYSAYNSLQGQGFVNSSYSQRFNLIEYFFYYKGSREGLINTGVITFDAEYFQRRMSKSI</sequence>
<protein>
    <submittedName>
        <fullName evidence="1 2">Uncharacterized protein</fullName>
    </submittedName>
</protein>
<evidence type="ECO:0000313" key="3">
    <source>
        <dbReference type="Proteomes" id="UP000006727"/>
    </source>
</evidence>
<dbReference type="AlphaFoldDB" id="A0A2K1KPU6"/>
<evidence type="ECO:0000313" key="2">
    <source>
        <dbReference type="EnsemblPlants" id="PAC:32921499.CDS.1"/>
    </source>
</evidence>
<dbReference type="InParanoid" id="A0A2K1KPU6"/>
<proteinExistence type="predicted"/>
<dbReference type="Gramene" id="Pp3c4_24920V3.1">
    <property type="protein sequence ID" value="PAC:32921499.CDS.1"/>
    <property type="gene ID" value="Pp3c4_24920"/>
</dbReference>
<name>A0A2K1KPU6_PHYPA</name>
<dbReference type="EnsemblPlants" id="Pp3c4_24920V3.1">
    <property type="protein sequence ID" value="PAC:32921499.CDS.1"/>
    <property type="gene ID" value="Pp3c4_24920"/>
</dbReference>
<organism evidence="1">
    <name type="scientific">Physcomitrium patens</name>
    <name type="common">Spreading-leaved earth moss</name>
    <name type="synonym">Physcomitrella patens</name>
    <dbReference type="NCBI Taxonomy" id="3218"/>
    <lineage>
        <taxon>Eukaryota</taxon>
        <taxon>Viridiplantae</taxon>
        <taxon>Streptophyta</taxon>
        <taxon>Embryophyta</taxon>
        <taxon>Bryophyta</taxon>
        <taxon>Bryophytina</taxon>
        <taxon>Bryopsida</taxon>
        <taxon>Funariidae</taxon>
        <taxon>Funariales</taxon>
        <taxon>Funariaceae</taxon>
        <taxon>Physcomitrium</taxon>
    </lineage>
</organism>